<reference evidence="1" key="1">
    <citation type="submission" date="2023-07" db="EMBL/GenBank/DDBJ databases">
        <authorList>
            <consortium name="AG Swart"/>
            <person name="Singh M."/>
            <person name="Singh A."/>
            <person name="Seah K."/>
            <person name="Emmerich C."/>
        </authorList>
    </citation>
    <scope>NUCLEOTIDE SEQUENCE</scope>
    <source>
        <strain evidence="1">DP1</strain>
    </source>
</reference>
<keyword evidence="2" id="KW-1185">Reference proteome</keyword>
<dbReference type="Proteomes" id="UP001295684">
    <property type="component" value="Unassembled WGS sequence"/>
</dbReference>
<gene>
    <name evidence="1" type="ORF">ECRASSUSDP1_LOCUS8947</name>
</gene>
<name>A0AAD1X927_EUPCR</name>
<evidence type="ECO:0000313" key="1">
    <source>
        <dbReference type="EMBL" id="CAI2367659.1"/>
    </source>
</evidence>
<protein>
    <submittedName>
        <fullName evidence="1">Uncharacterized protein</fullName>
    </submittedName>
</protein>
<proteinExistence type="predicted"/>
<comment type="caution">
    <text evidence="1">The sequence shown here is derived from an EMBL/GenBank/DDBJ whole genome shotgun (WGS) entry which is preliminary data.</text>
</comment>
<dbReference type="EMBL" id="CAMPGE010008774">
    <property type="protein sequence ID" value="CAI2367659.1"/>
    <property type="molecule type" value="Genomic_DNA"/>
</dbReference>
<sequence>MLMKDWADCKFKERIKKLLKKGRNKPSLIMKIPEILMATDESVLYQRLIPDQNMALNLKGSPFLFPPSLLKSQNHETSFIQHQKRAYKVASKCNLSYPEKELEH</sequence>
<organism evidence="1 2">
    <name type="scientific">Euplotes crassus</name>
    <dbReference type="NCBI Taxonomy" id="5936"/>
    <lineage>
        <taxon>Eukaryota</taxon>
        <taxon>Sar</taxon>
        <taxon>Alveolata</taxon>
        <taxon>Ciliophora</taxon>
        <taxon>Intramacronucleata</taxon>
        <taxon>Spirotrichea</taxon>
        <taxon>Hypotrichia</taxon>
        <taxon>Euplotida</taxon>
        <taxon>Euplotidae</taxon>
        <taxon>Moneuplotes</taxon>
    </lineage>
</organism>
<evidence type="ECO:0000313" key="2">
    <source>
        <dbReference type="Proteomes" id="UP001295684"/>
    </source>
</evidence>
<accession>A0AAD1X927</accession>
<dbReference type="AlphaFoldDB" id="A0AAD1X927"/>